<evidence type="ECO:0000313" key="2">
    <source>
        <dbReference type="Proteomes" id="UP000183809"/>
    </source>
</evidence>
<accession>A0A1J9S0N8</accession>
<proteinExistence type="predicted"/>
<name>A0A1J9S0N8_9PEZI</name>
<dbReference type="OrthoDB" id="3223806at2759"/>
<dbReference type="RefSeq" id="XP_020129848.1">
    <property type="nucleotide sequence ID" value="XM_020273771.1"/>
</dbReference>
<protein>
    <submittedName>
        <fullName evidence="1">Caspase domain-containing protein</fullName>
    </submittedName>
</protein>
<dbReference type="GeneID" id="31014032"/>
<organism evidence="1 2">
    <name type="scientific">Diplodia corticola</name>
    <dbReference type="NCBI Taxonomy" id="236234"/>
    <lineage>
        <taxon>Eukaryota</taxon>
        <taxon>Fungi</taxon>
        <taxon>Dikarya</taxon>
        <taxon>Ascomycota</taxon>
        <taxon>Pezizomycotina</taxon>
        <taxon>Dothideomycetes</taxon>
        <taxon>Dothideomycetes incertae sedis</taxon>
        <taxon>Botryosphaeriales</taxon>
        <taxon>Botryosphaeriaceae</taxon>
        <taxon>Diplodia</taxon>
    </lineage>
</organism>
<keyword evidence="2" id="KW-1185">Reference proteome</keyword>
<dbReference type="AlphaFoldDB" id="A0A1J9S0N8"/>
<dbReference type="Proteomes" id="UP000183809">
    <property type="component" value="Unassembled WGS sequence"/>
</dbReference>
<evidence type="ECO:0000313" key="1">
    <source>
        <dbReference type="EMBL" id="OJD33588.1"/>
    </source>
</evidence>
<sequence>MLDLLLNKRIQQRPTYTRVSQYVTAKIRHGMTWVPPQTPVVHGDGLYEFFGHREMVQKPASIVTVLSWQKDTPPTYEIDIGAAQGVEVGAIYAVYSACPRASLRGQGENETAFLARICITEKRMFRSTGKLLEGNATGIKKGDFAVIEAWALPPPTPIVRLLPAARSPDVRAELERALKGTLLLNLPNQDPVNCKFTVSVSKADIEIRNGRNIRLNRIPKIAADDPERSNKAAHILEHLARFHSTL</sequence>
<dbReference type="EMBL" id="MNUE01000029">
    <property type="protein sequence ID" value="OJD33588.1"/>
    <property type="molecule type" value="Genomic_DNA"/>
</dbReference>
<comment type="caution">
    <text evidence="1">The sequence shown here is derived from an EMBL/GenBank/DDBJ whole genome shotgun (WGS) entry which is preliminary data.</text>
</comment>
<gene>
    <name evidence="1" type="ORF">BKCO1_2900015</name>
</gene>
<reference evidence="1 2" key="1">
    <citation type="submission" date="2016-10" db="EMBL/GenBank/DDBJ databases">
        <title>Proteomics and genomics reveal pathogen-plant mechanisms compatible with a hemibiotrophic lifestyle of Diplodia corticola.</title>
        <authorList>
            <person name="Fernandes I."/>
            <person name="De Jonge R."/>
            <person name="Van De Peer Y."/>
            <person name="Devreese B."/>
            <person name="Alves A."/>
            <person name="Esteves A.C."/>
        </authorList>
    </citation>
    <scope>NUCLEOTIDE SEQUENCE [LARGE SCALE GENOMIC DNA]</scope>
    <source>
        <strain evidence="1 2">CBS 112549</strain>
    </source>
</reference>